<proteinExistence type="predicted"/>
<sequence>MGHTQYRSFGRDAIFGSYAVYKRNPCPFDFHFSHAKLFSPDSNKRLFVGSDECRFHLHLQNCKIIRFYFIPLPWR</sequence>
<dbReference type="HOGENOM" id="CLU_2665955_0_0_0"/>
<dbReference type="STRING" id="682795.AciX8_2289"/>
<dbReference type="Proteomes" id="UP000007113">
    <property type="component" value="Chromosome"/>
</dbReference>
<keyword evidence="2" id="KW-1185">Reference proteome</keyword>
<accession>G8NW95</accession>
<protein>
    <submittedName>
        <fullName evidence="1">Uncharacterized protein</fullName>
    </submittedName>
</protein>
<evidence type="ECO:0000313" key="1">
    <source>
        <dbReference type="EMBL" id="AEU36607.1"/>
    </source>
</evidence>
<name>G8NW95_GRAMM</name>
<dbReference type="KEGG" id="gma:AciX8_2289"/>
<dbReference type="EMBL" id="CP003130">
    <property type="protein sequence ID" value="AEU36607.1"/>
    <property type="molecule type" value="Genomic_DNA"/>
</dbReference>
<dbReference type="AlphaFoldDB" id="G8NW95"/>
<evidence type="ECO:0000313" key="2">
    <source>
        <dbReference type="Proteomes" id="UP000007113"/>
    </source>
</evidence>
<reference evidence="1 2" key="1">
    <citation type="submission" date="2011-11" db="EMBL/GenBank/DDBJ databases">
        <title>Complete sequence of Granulicella mallensis MP5ACTX8.</title>
        <authorList>
            <consortium name="US DOE Joint Genome Institute"/>
            <person name="Lucas S."/>
            <person name="Copeland A."/>
            <person name="Lapidus A."/>
            <person name="Cheng J.-F."/>
            <person name="Goodwin L."/>
            <person name="Pitluck S."/>
            <person name="Peters L."/>
            <person name="Lu M."/>
            <person name="Detter J.C."/>
            <person name="Han C."/>
            <person name="Tapia R."/>
            <person name="Land M."/>
            <person name="Hauser L."/>
            <person name="Kyrpides N."/>
            <person name="Ivanova N."/>
            <person name="Mikhailova N."/>
            <person name="Pagani I."/>
            <person name="Rawat S."/>
            <person name="Mannisto M."/>
            <person name="Haggblom M."/>
            <person name="Woyke T."/>
        </authorList>
    </citation>
    <scope>NUCLEOTIDE SEQUENCE [LARGE SCALE GENOMIC DNA]</scope>
    <source>
        <strain evidence="2">ATCC BAA-1857 / DSM 23137 / MP5ACTX8</strain>
    </source>
</reference>
<gene>
    <name evidence="1" type="ordered locus">AciX8_2289</name>
</gene>
<organism evidence="1 2">
    <name type="scientific">Granulicella mallensis (strain ATCC BAA-1857 / DSM 23137 / MP5ACTX8)</name>
    <dbReference type="NCBI Taxonomy" id="682795"/>
    <lineage>
        <taxon>Bacteria</taxon>
        <taxon>Pseudomonadati</taxon>
        <taxon>Acidobacteriota</taxon>
        <taxon>Terriglobia</taxon>
        <taxon>Terriglobales</taxon>
        <taxon>Acidobacteriaceae</taxon>
        <taxon>Granulicella</taxon>
    </lineage>
</organism>